<name>L8WGM1_THACA</name>
<dbReference type="EMBL" id="AFRT01005077">
    <property type="protein sequence ID" value="ELU35862.1"/>
    <property type="molecule type" value="Genomic_DNA"/>
</dbReference>
<comment type="caution">
    <text evidence="1">The sequence shown here is derived from an EMBL/GenBank/DDBJ whole genome shotgun (WGS) entry which is preliminary data.</text>
</comment>
<sequence>MLLARQLGQIACAHDDRDLGLAALALLHVVKLLVVDEKTRLWRCPVAASCHLSPDHKLLPLMPLRLVTAACLIWSHQLLRVRAWGRMPGALRVSPCVPIGVGLFGRGCVLVELGLDSRG</sequence>
<dbReference type="AlphaFoldDB" id="L8WGM1"/>
<gene>
    <name evidence="1" type="ORF">AG1IA_10108</name>
</gene>
<organism evidence="1 2">
    <name type="scientific">Thanatephorus cucumeris (strain AG1-IA)</name>
    <name type="common">Rice sheath blight fungus</name>
    <name type="synonym">Rhizoctonia solani</name>
    <dbReference type="NCBI Taxonomy" id="983506"/>
    <lineage>
        <taxon>Eukaryota</taxon>
        <taxon>Fungi</taxon>
        <taxon>Dikarya</taxon>
        <taxon>Basidiomycota</taxon>
        <taxon>Agaricomycotina</taxon>
        <taxon>Agaricomycetes</taxon>
        <taxon>Cantharellales</taxon>
        <taxon>Ceratobasidiaceae</taxon>
        <taxon>Rhizoctonia</taxon>
        <taxon>Rhizoctonia solani AG-1</taxon>
    </lineage>
</organism>
<reference evidence="1 2" key="1">
    <citation type="journal article" date="2013" name="Nat. Commun.">
        <title>The evolution and pathogenic mechanisms of the rice sheath blight pathogen.</title>
        <authorList>
            <person name="Zheng A."/>
            <person name="Lin R."/>
            <person name="Xu L."/>
            <person name="Qin P."/>
            <person name="Tang C."/>
            <person name="Ai P."/>
            <person name="Zhang D."/>
            <person name="Liu Y."/>
            <person name="Sun Z."/>
            <person name="Feng H."/>
            <person name="Wang Y."/>
            <person name="Chen Y."/>
            <person name="Liang X."/>
            <person name="Fu R."/>
            <person name="Li Q."/>
            <person name="Zhang J."/>
            <person name="Yu X."/>
            <person name="Xie Z."/>
            <person name="Ding L."/>
            <person name="Guan P."/>
            <person name="Tang J."/>
            <person name="Liang Y."/>
            <person name="Wang S."/>
            <person name="Deng Q."/>
            <person name="Li S."/>
            <person name="Zhu J."/>
            <person name="Wang L."/>
            <person name="Liu H."/>
            <person name="Li P."/>
        </authorList>
    </citation>
    <scope>NUCLEOTIDE SEQUENCE [LARGE SCALE GENOMIC DNA]</scope>
    <source>
        <strain evidence="2">AG-1 IA</strain>
    </source>
</reference>
<dbReference type="HOGENOM" id="CLU_2063058_0_0_1"/>
<dbReference type="Proteomes" id="UP000011668">
    <property type="component" value="Unassembled WGS sequence"/>
</dbReference>
<protein>
    <submittedName>
        <fullName evidence="1">Uncharacterized protein</fullName>
    </submittedName>
</protein>
<proteinExistence type="predicted"/>
<accession>L8WGM1</accession>
<evidence type="ECO:0000313" key="1">
    <source>
        <dbReference type="EMBL" id="ELU35862.1"/>
    </source>
</evidence>
<evidence type="ECO:0000313" key="2">
    <source>
        <dbReference type="Proteomes" id="UP000011668"/>
    </source>
</evidence>
<keyword evidence="2" id="KW-1185">Reference proteome</keyword>